<name>A0ABV7BSC1_9PROT</name>
<dbReference type="RefSeq" id="WP_216836676.1">
    <property type="nucleotide sequence ID" value="NZ_JAFNJS010000003.1"/>
</dbReference>
<organism evidence="6 7">
    <name type="scientific">Falsiroseomonas tokyonensis</name>
    <dbReference type="NCBI Taxonomy" id="430521"/>
    <lineage>
        <taxon>Bacteria</taxon>
        <taxon>Pseudomonadati</taxon>
        <taxon>Pseudomonadota</taxon>
        <taxon>Alphaproteobacteria</taxon>
        <taxon>Acetobacterales</taxon>
        <taxon>Roseomonadaceae</taxon>
        <taxon>Falsiroseomonas</taxon>
    </lineage>
</organism>
<proteinExistence type="predicted"/>
<feature type="region of interest" description="Disordered" evidence="4">
    <location>
        <begin position="1"/>
        <end position="30"/>
    </location>
</feature>
<feature type="domain" description="HTH gntR-type" evidence="5">
    <location>
        <begin position="34"/>
        <end position="101"/>
    </location>
</feature>
<dbReference type="InterPro" id="IPR011711">
    <property type="entry name" value="GntR_C"/>
</dbReference>
<evidence type="ECO:0000256" key="3">
    <source>
        <dbReference type="ARBA" id="ARBA00023163"/>
    </source>
</evidence>
<reference evidence="7" key="1">
    <citation type="journal article" date="2019" name="Int. J. Syst. Evol. Microbiol.">
        <title>The Global Catalogue of Microorganisms (GCM) 10K type strain sequencing project: providing services to taxonomists for standard genome sequencing and annotation.</title>
        <authorList>
            <consortium name="The Broad Institute Genomics Platform"/>
            <consortium name="The Broad Institute Genome Sequencing Center for Infectious Disease"/>
            <person name="Wu L."/>
            <person name="Ma J."/>
        </authorList>
    </citation>
    <scope>NUCLEOTIDE SEQUENCE [LARGE SCALE GENOMIC DNA]</scope>
    <source>
        <strain evidence="7">CGMCC 1.16855</strain>
    </source>
</reference>
<evidence type="ECO:0000256" key="2">
    <source>
        <dbReference type="ARBA" id="ARBA00023125"/>
    </source>
</evidence>
<dbReference type="PANTHER" id="PTHR43537:SF24">
    <property type="entry name" value="GLUCONATE OPERON TRANSCRIPTIONAL REPRESSOR"/>
    <property type="match status" value="1"/>
</dbReference>
<keyword evidence="7" id="KW-1185">Reference proteome</keyword>
<dbReference type="SMART" id="SM00345">
    <property type="entry name" value="HTH_GNTR"/>
    <property type="match status" value="1"/>
</dbReference>
<sequence>MTRDKTETARAPRDATDRAQREIGEGGLREAAPRSLREQALEAIKRGILDSRYAPGALLSENQLADELQISRTPIREALRELAGGGLVRILPQRGIVVSELSVQDIVEVYQLREQLEGFAVRIAAERLGPADAEALLADHRDALAHMQAGALRAAYDSSVLMHSRILGLAGNSRLSQFMAQLGDQVHRFGLLTLRHGRVERALAEHGQIIEALIANRPEEAESLMRQHLRADRDLALRVVLPAGVMQAELTA</sequence>
<keyword evidence="3" id="KW-0804">Transcription</keyword>
<dbReference type="EMBL" id="JBHRSB010000003">
    <property type="protein sequence ID" value="MFC3000596.1"/>
    <property type="molecule type" value="Genomic_DNA"/>
</dbReference>
<keyword evidence="1" id="KW-0805">Transcription regulation</keyword>
<dbReference type="Pfam" id="PF07729">
    <property type="entry name" value="FCD"/>
    <property type="match status" value="1"/>
</dbReference>
<evidence type="ECO:0000256" key="4">
    <source>
        <dbReference type="SAM" id="MobiDB-lite"/>
    </source>
</evidence>
<dbReference type="PANTHER" id="PTHR43537">
    <property type="entry name" value="TRANSCRIPTIONAL REGULATOR, GNTR FAMILY"/>
    <property type="match status" value="1"/>
</dbReference>
<evidence type="ECO:0000256" key="1">
    <source>
        <dbReference type="ARBA" id="ARBA00023015"/>
    </source>
</evidence>
<protein>
    <submittedName>
        <fullName evidence="6">GntR family transcriptional regulator</fullName>
    </submittedName>
</protein>
<dbReference type="SMART" id="SM00895">
    <property type="entry name" value="FCD"/>
    <property type="match status" value="1"/>
</dbReference>
<dbReference type="PROSITE" id="PS50949">
    <property type="entry name" value="HTH_GNTR"/>
    <property type="match status" value="1"/>
</dbReference>
<accession>A0ABV7BSC1</accession>
<keyword evidence="2" id="KW-0238">DNA-binding</keyword>
<dbReference type="Pfam" id="PF00392">
    <property type="entry name" value="GntR"/>
    <property type="match status" value="1"/>
</dbReference>
<dbReference type="CDD" id="cd07377">
    <property type="entry name" value="WHTH_GntR"/>
    <property type="match status" value="1"/>
</dbReference>
<dbReference type="Proteomes" id="UP001595420">
    <property type="component" value="Unassembled WGS sequence"/>
</dbReference>
<dbReference type="InterPro" id="IPR000524">
    <property type="entry name" value="Tscrpt_reg_HTH_GntR"/>
</dbReference>
<comment type="caution">
    <text evidence="6">The sequence shown here is derived from an EMBL/GenBank/DDBJ whole genome shotgun (WGS) entry which is preliminary data.</text>
</comment>
<evidence type="ECO:0000313" key="6">
    <source>
        <dbReference type="EMBL" id="MFC3000596.1"/>
    </source>
</evidence>
<evidence type="ECO:0000313" key="7">
    <source>
        <dbReference type="Proteomes" id="UP001595420"/>
    </source>
</evidence>
<evidence type="ECO:0000259" key="5">
    <source>
        <dbReference type="PROSITE" id="PS50949"/>
    </source>
</evidence>
<gene>
    <name evidence="6" type="ORF">ACFOD3_11875</name>
</gene>